<organism evidence="2 3">
    <name type="scientific">Actinokineospora bangkokensis</name>
    <dbReference type="NCBI Taxonomy" id="1193682"/>
    <lineage>
        <taxon>Bacteria</taxon>
        <taxon>Bacillati</taxon>
        <taxon>Actinomycetota</taxon>
        <taxon>Actinomycetes</taxon>
        <taxon>Pseudonocardiales</taxon>
        <taxon>Pseudonocardiaceae</taxon>
        <taxon>Actinokineospora</taxon>
    </lineage>
</organism>
<dbReference type="InterPro" id="IPR050266">
    <property type="entry name" value="AB_hydrolase_sf"/>
</dbReference>
<dbReference type="SUPFAM" id="SSF53474">
    <property type="entry name" value="alpha/beta-Hydrolases"/>
    <property type="match status" value="1"/>
</dbReference>
<dbReference type="AlphaFoldDB" id="A0A1Q9LSP1"/>
<name>A0A1Q9LSP1_9PSEU</name>
<dbReference type="EMBL" id="MKQR01000005">
    <property type="protein sequence ID" value="OLR95055.1"/>
    <property type="molecule type" value="Genomic_DNA"/>
</dbReference>
<dbReference type="InterPro" id="IPR000073">
    <property type="entry name" value="AB_hydrolase_1"/>
</dbReference>
<gene>
    <name evidence="2" type="ORF">BJP25_08880</name>
</gene>
<dbReference type="Proteomes" id="UP000186040">
    <property type="component" value="Unassembled WGS sequence"/>
</dbReference>
<dbReference type="PANTHER" id="PTHR43798">
    <property type="entry name" value="MONOACYLGLYCEROL LIPASE"/>
    <property type="match status" value="1"/>
</dbReference>
<evidence type="ECO:0000259" key="1">
    <source>
        <dbReference type="Pfam" id="PF12697"/>
    </source>
</evidence>
<keyword evidence="3" id="KW-1185">Reference proteome</keyword>
<dbReference type="PRINTS" id="PR00111">
    <property type="entry name" value="ABHYDROLASE"/>
</dbReference>
<comment type="caution">
    <text evidence="2">The sequence shown here is derived from an EMBL/GenBank/DDBJ whole genome shotgun (WGS) entry which is preliminary data.</text>
</comment>
<evidence type="ECO:0000313" key="2">
    <source>
        <dbReference type="EMBL" id="OLR95055.1"/>
    </source>
</evidence>
<dbReference type="Gene3D" id="3.40.50.1820">
    <property type="entry name" value="alpha/beta hydrolase"/>
    <property type="match status" value="1"/>
</dbReference>
<dbReference type="STRING" id="1193682.BJP25_08880"/>
<protein>
    <recommendedName>
        <fullName evidence="1">AB hydrolase-1 domain-containing protein</fullName>
    </recommendedName>
</protein>
<dbReference type="OrthoDB" id="3371334at2"/>
<dbReference type="Pfam" id="PF12697">
    <property type="entry name" value="Abhydrolase_6"/>
    <property type="match status" value="1"/>
</dbReference>
<dbReference type="GO" id="GO:0003824">
    <property type="term" value="F:catalytic activity"/>
    <property type="evidence" value="ECO:0007669"/>
    <property type="project" value="UniProtKB-ARBA"/>
</dbReference>
<reference evidence="2 3" key="1">
    <citation type="submission" date="2016-10" db="EMBL/GenBank/DDBJ databases">
        <title>The Draft Genome Sequence of Actinokineospora bangkokensis 44EHWT reveals the biosynthetic pathway of antifungal compounds Thailandins with unusual extender unit butylmalonyl-CoA.</title>
        <authorList>
            <person name="Greule A."/>
            <person name="Intra B."/>
            <person name="Flemming S."/>
            <person name="Rommel M.G."/>
            <person name="Panbangred W."/>
            <person name="Bechthold A."/>
        </authorList>
    </citation>
    <scope>NUCLEOTIDE SEQUENCE [LARGE SCALE GENOMIC DNA]</scope>
    <source>
        <strain evidence="2 3">44EHW</strain>
    </source>
</reference>
<sequence length="276" mass="28570">MEHSIVTVDGQRVAYLDSSPAQAPAGAPPVVLVHGNSSSTRTWLPLLRSGLGSSFRCLALDLPGHGGSEPVRDEAGYSLPRYAALLTGFARELDVSGAVFVGWSLGGQIVLEAAPGLPDARGFAVFGTAPIGTPADMAEAFLPNPAMGALFSDEVSEDEARVVAASFTAPGSPLDLSEFVEDILATDGAARTGLAASAGAGQFADEFAILSALRLPLAVLHGAEEQLINFDYLRGLDFPALWRNAVQVVPGAGHAPHQEAPARFAALLTEFILDVG</sequence>
<proteinExistence type="predicted"/>
<dbReference type="InterPro" id="IPR029058">
    <property type="entry name" value="AB_hydrolase_fold"/>
</dbReference>
<dbReference type="GO" id="GO:0016020">
    <property type="term" value="C:membrane"/>
    <property type="evidence" value="ECO:0007669"/>
    <property type="project" value="TreeGrafter"/>
</dbReference>
<accession>A0A1Q9LSP1</accession>
<evidence type="ECO:0000313" key="3">
    <source>
        <dbReference type="Proteomes" id="UP000186040"/>
    </source>
</evidence>
<dbReference type="PANTHER" id="PTHR43798:SF33">
    <property type="entry name" value="HYDROLASE, PUTATIVE (AFU_ORTHOLOGUE AFUA_2G14860)-RELATED"/>
    <property type="match status" value="1"/>
</dbReference>
<dbReference type="RefSeq" id="WP_075973289.1">
    <property type="nucleotide sequence ID" value="NZ_MKQR01000005.1"/>
</dbReference>
<feature type="domain" description="AB hydrolase-1" evidence="1">
    <location>
        <begin position="30"/>
        <end position="266"/>
    </location>
</feature>